<dbReference type="Gene3D" id="4.10.640.40">
    <property type="entry name" value="Cytoplasmic polyadenylation element-binding protein, ZZ domain"/>
    <property type="match status" value="1"/>
</dbReference>
<dbReference type="InParanoid" id="B0WR46"/>
<dbReference type="VEuPathDB" id="VectorBase:CPIJ009440"/>
<feature type="compositionally biased region" description="Low complexity" evidence="4">
    <location>
        <begin position="220"/>
        <end position="241"/>
    </location>
</feature>
<keyword evidence="2 3" id="KW-0694">RNA-binding</keyword>
<keyword evidence="1" id="KW-0677">Repeat</keyword>
<dbReference type="Pfam" id="PF16367">
    <property type="entry name" value="RRM_7"/>
    <property type="match status" value="1"/>
</dbReference>
<reference evidence="6" key="1">
    <citation type="submission" date="2007-03" db="EMBL/GenBank/DDBJ databases">
        <title>Annotation of Culex pipiens quinquefasciatus.</title>
        <authorList>
            <consortium name="The Broad Institute Genome Sequencing Platform"/>
            <person name="Atkinson P.W."/>
            <person name="Hemingway J."/>
            <person name="Christensen B.M."/>
            <person name="Higgs S."/>
            <person name="Kodira C."/>
            <person name="Hannick L."/>
            <person name="Megy K."/>
            <person name="O'Leary S."/>
            <person name="Pearson M."/>
            <person name="Haas B.J."/>
            <person name="Mauceli E."/>
            <person name="Wortman J.R."/>
            <person name="Lee N.H."/>
            <person name="Guigo R."/>
            <person name="Stanke M."/>
            <person name="Alvarado L."/>
            <person name="Amedeo P."/>
            <person name="Antoine C.H."/>
            <person name="Arensburger P."/>
            <person name="Bidwell S.L."/>
            <person name="Crawford M."/>
            <person name="Camaro F."/>
            <person name="Devon K."/>
            <person name="Engels R."/>
            <person name="Hammond M."/>
            <person name="Howarth C."/>
            <person name="Koehrsen M."/>
            <person name="Lawson D."/>
            <person name="Montgomery P."/>
            <person name="Nene V."/>
            <person name="Nusbaum C."/>
            <person name="Puiu D."/>
            <person name="Romero-Severson J."/>
            <person name="Severson D.W."/>
            <person name="Shumway M."/>
            <person name="Sisk P."/>
            <person name="Stolte C."/>
            <person name="Zeng Q."/>
            <person name="Eisenstadt E."/>
            <person name="Fraser-Liggett C."/>
            <person name="Strausberg R."/>
            <person name="Galagan J."/>
            <person name="Birren B."/>
            <person name="Collins F.H."/>
        </authorList>
    </citation>
    <scope>NUCLEOTIDE SEQUENCE [LARGE SCALE GENOMIC DNA]</scope>
    <source>
        <strain evidence="6">JHB</strain>
    </source>
</reference>
<dbReference type="OrthoDB" id="10033548at2759"/>
<feature type="compositionally biased region" description="Low complexity" evidence="4">
    <location>
        <begin position="353"/>
        <end position="376"/>
    </location>
</feature>
<dbReference type="OMA" id="PSFPWTN"/>
<dbReference type="Gene3D" id="3.30.70.330">
    <property type="match status" value="1"/>
</dbReference>
<proteinExistence type="predicted"/>
<dbReference type="KEGG" id="cqu:CpipJ_CPIJ009440"/>
<evidence type="ECO:0000256" key="3">
    <source>
        <dbReference type="PROSITE-ProRule" id="PRU00176"/>
    </source>
</evidence>
<dbReference type="CDD" id="cd12726">
    <property type="entry name" value="RRM2_CPEB2_like"/>
    <property type="match status" value="1"/>
</dbReference>
<dbReference type="FunFam" id="3.30.70.330:FF:000008">
    <property type="entry name" value="Cytoplasmic polyadenylation element-binding 2 isoform X2"/>
    <property type="match status" value="1"/>
</dbReference>
<dbReference type="GO" id="GO:2000766">
    <property type="term" value="P:negative regulation of cytoplasmic translation"/>
    <property type="evidence" value="ECO:0007669"/>
    <property type="project" value="TreeGrafter"/>
</dbReference>
<dbReference type="InterPro" id="IPR035979">
    <property type="entry name" value="RBD_domain_sf"/>
</dbReference>
<dbReference type="PANTHER" id="PTHR12566">
    <property type="entry name" value="CYTOPLASMIC POLYADENYLATION ELEMENT BINDING PROTEIN CPEB"/>
    <property type="match status" value="1"/>
</dbReference>
<dbReference type="GO" id="GO:0043022">
    <property type="term" value="F:ribosome binding"/>
    <property type="evidence" value="ECO:0007669"/>
    <property type="project" value="TreeGrafter"/>
</dbReference>
<feature type="compositionally biased region" description="Gly residues" evidence="4">
    <location>
        <begin position="303"/>
        <end position="315"/>
    </location>
</feature>
<dbReference type="GO" id="GO:0000900">
    <property type="term" value="F:mRNA regulatory element binding translation repressor activity"/>
    <property type="evidence" value="ECO:0007669"/>
    <property type="project" value="TreeGrafter"/>
</dbReference>
<feature type="compositionally biased region" description="Basic residues" evidence="4">
    <location>
        <begin position="242"/>
        <end position="253"/>
    </location>
</feature>
<dbReference type="GO" id="GO:0003730">
    <property type="term" value="F:mRNA 3'-UTR binding"/>
    <property type="evidence" value="ECO:0007669"/>
    <property type="project" value="InterPro"/>
</dbReference>
<evidence type="ECO:0000313" key="6">
    <source>
        <dbReference type="EMBL" id="EDS33152.1"/>
    </source>
</evidence>
<dbReference type="GO" id="GO:0005737">
    <property type="term" value="C:cytoplasm"/>
    <property type="evidence" value="ECO:0007669"/>
    <property type="project" value="TreeGrafter"/>
</dbReference>
<dbReference type="PROSITE" id="PS50102">
    <property type="entry name" value="RRM"/>
    <property type="match status" value="1"/>
</dbReference>
<dbReference type="GO" id="GO:0005634">
    <property type="term" value="C:nucleus"/>
    <property type="evidence" value="ECO:0007669"/>
    <property type="project" value="TreeGrafter"/>
</dbReference>
<feature type="region of interest" description="Disordered" evidence="4">
    <location>
        <begin position="198"/>
        <end position="414"/>
    </location>
</feature>
<feature type="domain" description="RRM" evidence="5">
    <location>
        <begin position="63"/>
        <end position="141"/>
    </location>
</feature>
<dbReference type="GO" id="GO:0008135">
    <property type="term" value="F:translation factor activity, RNA binding"/>
    <property type="evidence" value="ECO:0007669"/>
    <property type="project" value="TreeGrafter"/>
</dbReference>
<dbReference type="InterPro" id="IPR032296">
    <property type="entry name" value="CEBP_ZZ"/>
</dbReference>
<evidence type="ECO:0000256" key="1">
    <source>
        <dbReference type="ARBA" id="ARBA00022737"/>
    </source>
</evidence>
<dbReference type="InterPro" id="IPR034819">
    <property type="entry name" value="CPEB"/>
</dbReference>
<protein>
    <submittedName>
        <fullName evidence="6 7">Cytoplasmic polyadenylation element binding protein</fullName>
    </submittedName>
</protein>
<dbReference type="Proteomes" id="UP000002320">
    <property type="component" value="Unassembled WGS sequence"/>
</dbReference>
<dbReference type="SUPFAM" id="SSF54928">
    <property type="entry name" value="RNA-binding domain, RBD"/>
    <property type="match status" value="1"/>
</dbReference>
<dbReference type="GO" id="GO:0045202">
    <property type="term" value="C:synapse"/>
    <property type="evidence" value="ECO:0007669"/>
    <property type="project" value="TreeGrafter"/>
</dbReference>
<evidence type="ECO:0000313" key="8">
    <source>
        <dbReference type="Proteomes" id="UP000002320"/>
    </source>
</evidence>
<dbReference type="eggNOG" id="KOG0129">
    <property type="taxonomic scope" value="Eukaryota"/>
</dbReference>
<dbReference type="GO" id="GO:0043005">
    <property type="term" value="C:neuron projection"/>
    <property type="evidence" value="ECO:0007669"/>
    <property type="project" value="TreeGrafter"/>
</dbReference>
<dbReference type="CDD" id="cd19757">
    <property type="entry name" value="Bbox1"/>
    <property type="match status" value="1"/>
</dbReference>
<evidence type="ECO:0000259" key="5">
    <source>
        <dbReference type="PROSITE" id="PS50102"/>
    </source>
</evidence>
<dbReference type="FunFam" id="4.10.640.40:FF:000001">
    <property type="entry name" value="Cytoplasmic polyadenylation element-binding 2 isoform X2"/>
    <property type="match status" value="1"/>
</dbReference>
<keyword evidence="8" id="KW-1185">Reference proteome</keyword>
<dbReference type="HOGENOM" id="CLU_664412_0_0_1"/>
<dbReference type="InterPro" id="IPR038446">
    <property type="entry name" value="CEBP_ZZ_sf"/>
</dbReference>
<evidence type="ECO:0000256" key="2">
    <source>
        <dbReference type="ARBA" id="ARBA00022884"/>
    </source>
</evidence>
<dbReference type="InterPro" id="IPR012677">
    <property type="entry name" value="Nucleotide-bd_a/b_plait_sf"/>
</dbReference>
<feature type="compositionally biased region" description="Low complexity" evidence="4">
    <location>
        <begin position="254"/>
        <end position="268"/>
    </location>
</feature>
<dbReference type="AlphaFoldDB" id="B0WR46"/>
<name>B0WR46_CULQU</name>
<dbReference type="InterPro" id="IPR000504">
    <property type="entry name" value="RRM_dom"/>
</dbReference>
<dbReference type="VEuPathDB" id="VectorBase:CQUJHB013314"/>
<sequence length="414" mass="43823">MLPEKSEERGVQKLIETCHPEDDKLYITVSSPTIKNKAVQIRPWRLADADYVLDASMPLDPRKTVFVGGVPRPLKAYELATIMDRLYGGVCYAGIDTDPELKYPKGAGRVAFSNQQSYIAAISARFVQLQHGDIDKRVEVKPYVLDDQMCDECQGQRCGGKFAPFFCANVTCLQYYCEHCWAHIHSRSGREYHKPLVKEGADRPRAPPRSVTSGAAAGRTAPSAFASATSSNRSGTNSNNHHQQHHHQQHHHQSAAGSTSGSSNAAASLGGGSSTFHGFGQPGSSNYVPPPPSFPWTNSSGMGNLGLGTGSGSGTSGKQPRTSHHLGGGHRIPTAGGFLAPPPARYCSGGSAGSAATSGGASGSSSPSSSIRTGSADQLASPFGKKQQEDIMKQHHRKMQQQQAMAANGGAIGN</sequence>
<evidence type="ECO:0000256" key="4">
    <source>
        <dbReference type="SAM" id="MobiDB-lite"/>
    </source>
</evidence>
<accession>B0WR46</accession>
<dbReference type="STRING" id="7176.B0WR46"/>
<evidence type="ECO:0000313" key="7">
    <source>
        <dbReference type="EnsemblMetazoa" id="CPIJ009440-PA"/>
    </source>
</evidence>
<reference evidence="7" key="2">
    <citation type="submission" date="2020-05" db="UniProtKB">
        <authorList>
            <consortium name="EnsemblMetazoa"/>
        </authorList>
    </citation>
    <scope>IDENTIFICATION</scope>
    <source>
        <strain evidence="7">JHB</strain>
    </source>
</reference>
<dbReference type="EnsemblMetazoa" id="CPIJ009440-RA">
    <property type="protein sequence ID" value="CPIJ009440-PA"/>
    <property type="gene ID" value="CPIJ009440"/>
</dbReference>
<gene>
    <name evidence="7" type="primary">6042017</name>
    <name evidence="6" type="ORF">CpipJ_CPIJ009440</name>
</gene>
<dbReference type="GO" id="GO:0007283">
    <property type="term" value="P:spermatogenesis"/>
    <property type="evidence" value="ECO:0007669"/>
    <property type="project" value="UniProtKB-ARBA"/>
</dbReference>
<dbReference type="Pfam" id="PF16366">
    <property type="entry name" value="CEBP_ZZ"/>
    <property type="match status" value="1"/>
</dbReference>
<organism>
    <name type="scientific">Culex quinquefasciatus</name>
    <name type="common">Southern house mosquito</name>
    <name type="synonym">Culex pungens</name>
    <dbReference type="NCBI Taxonomy" id="7176"/>
    <lineage>
        <taxon>Eukaryota</taxon>
        <taxon>Metazoa</taxon>
        <taxon>Ecdysozoa</taxon>
        <taxon>Arthropoda</taxon>
        <taxon>Hexapoda</taxon>
        <taxon>Insecta</taxon>
        <taxon>Pterygota</taxon>
        <taxon>Neoptera</taxon>
        <taxon>Endopterygota</taxon>
        <taxon>Diptera</taxon>
        <taxon>Nematocera</taxon>
        <taxon>Culicoidea</taxon>
        <taxon>Culicidae</taxon>
        <taxon>Culicinae</taxon>
        <taxon>Culicini</taxon>
        <taxon>Culex</taxon>
        <taxon>Culex</taxon>
    </lineage>
</organism>
<dbReference type="EMBL" id="DS232051">
    <property type="protein sequence ID" value="EDS33152.1"/>
    <property type="molecule type" value="Genomic_DNA"/>
</dbReference>
<dbReference type="PANTHER" id="PTHR12566:SF12">
    <property type="entry name" value="TRANSLATIONAL REGULATOR ORB2"/>
    <property type="match status" value="1"/>
</dbReference>